<accession>A0A1H7V7A1</accession>
<evidence type="ECO:0000313" key="1">
    <source>
        <dbReference type="EMBL" id="SEM04627.1"/>
    </source>
</evidence>
<dbReference type="EMBL" id="FOAD01000017">
    <property type="protein sequence ID" value="SEM04627.1"/>
    <property type="molecule type" value="Genomic_DNA"/>
</dbReference>
<gene>
    <name evidence="1" type="ORF">SAMN04488691_11724</name>
</gene>
<dbReference type="AlphaFoldDB" id="A0A1H7V7A1"/>
<evidence type="ECO:0000313" key="2">
    <source>
        <dbReference type="Proteomes" id="UP000183894"/>
    </source>
</evidence>
<dbReference type="Proteomes" id="UP000183894">
    <property type="component" value="Unassembled WGS sequence"/>
</dbReference>
<proteinExistence type="predicted"/>
<reference evidence="1 2" key="1">
    <citation type="submission" date="2016-10" db="EMBL/GenBank/DDBJ databases">
        <authorList>
            <person name="de Groot N.N."/>
        </authorList>
    </citation>
    <scope>NUCLEOTIDE SEQUENCE [LARGE SCALE GENOMIC DNA]</scope>
    <source>
        <strain evidence="1 2">CDM_5</strain>
    </source>
</reference>
<organism evidence="1 2">
    <name type="scientific">Haloferax larsenii</name>
    <dbReference type="NCBI Taxonomy" id="302484"/>
    <lineage>
        <taxon>Archaea</taxon>
        <taxon>Methanobacteriati</taxon>
        <taxon>Methanobacteriota</taxon>
        <taxon>Stenosarchaea group</taxon>
        <taxon>Halobacteria</taxon>
        <taxon>Halobacteriales</taxon>
        <taxon>Haloferacaceae</taxon>
        <taxon>Haloferax</taxon>
    </lineage>
</organism>
<protein>
    <submittedName>
        <fullName evidence="1">Uncharacterized protein</fullName>
    </submittedName>
</protein>
<sequence length="213" mass="24313">MIGTELVHPMKFVSATTSEDGRVTCLIFTLVCLINVLSFGFRICHDGDVWKDFQSPIKLESADCSYFIVVVLEQKTRNTSILRECDYHSFGGWVILALICHWVSLDYGESGPEKLFKSANSPKLSETNPNIPYRDSATAHERQAGVFVHLVRRKQRRRDQLDTLSSSNDWCIVNLTVSSNFQQKVSEPPDIVQEDREHEVEQPNAVILRRSLR</sequence>
<name>A0A1H7V7A1_HALLR</name>